<keyword evidence="3" id="KW-1185">Reference proteome</keyword>
<dbReference type="EMBL" id="VIGC01000018">
    <property type="protein sequence ID" value="TQE94965.1"/>
    <property type="molecule type" value="Genomic_DNA"/>
</dbReference>
<dbReference type="InParanoid" id="A0A540VDX1"/>
<sequence>MLRKVLFSFLIASLLSVLLIWGVWAQAGTPQAQPAGPRIEPTAAVVTQTVPLTLTVYLPGPTGTQTLTLPVFLNLDIRIGLSSEMTASVVTTTSLTVPEPTTAVTLTPTTVPATATPLLTPTTVPATPLPPTPTPPATPTPVAAALTPTPAPVTESETTTTTVESGPPLCPDPRAVITSPTVGQVLTGTVTIMGTATHENFQYYKLEYAPGAGATEGFAYLAGAETQVTDGVLAEVDTTELDNGVYTIQLVVVDRSGNFPPPCAVTVEIAN</sequence>
<name>A0A540VDX1_9CHLR</name>
<dbReference type="Proteomes" id="UP000317371">
    <property type="component" value="Unassembled WGS sequence"/>
</dbReference>
<reference evidence="2 3" key="1">
    <citation type="submission" date="2019-06" db="EMBL/GenBank/DDBJ databases">
        <title>Genome sequence of Litorilinea aerophila BAA-2444.</title>
        <authorList>
            <person name="Maclea K.S."/>
            <person name="Maurais E.G."/>
            <person name="Iannazzi L.C."/>
        </authorList>
    </citation>
    <scope>NUCLEOTIDE SEQUENCE [LARGE SCALE GENOMIC DNA]</scope>
    <source>
        <strain evidence="2 3">ATCC BAA-2444</strain>
    </source>
</reference>
<evidence type="ECO:0000313" key="3">
    <source>
        <dbReference type="Proteomes" id="UP000317371"/>
    </source>
</evidence>
<evidence type="ECO:0000313" key="2">
    <source>
        <dbReference type="EMBL" id="TQE94965.1"/>
    </source>
</evidence>
<proteinExistence type="predicted"/>
<organism evidence="2 3">
    <name type="scientific">Litorilinea aerophila</name>
    <dbReference type="NCBI Taxonomy" id="1204385"/>
    <lineage>
        <taxon>Bacteria</taxon>
        <taxon>Bacillati</taxon>
        <taxon>Chloroflexota</taxon>
        <taxon>Caldilineae</taxon>
        <taxon>Caldilineales</taxon>
        <taxon>Caldilineaceae</taxon>
        <taxon>Litorilinea</taxon>
    </lineage>
</organism>
<evidence type="ECO:0000256" key="1">
    <source>
        <dbReference type="SAM" id="MobiDB-lite"/>
    </source>
</evidence>
<protein>
    <submittedName>
        <fullName evidence="2">Uncharacterized protein</fullName>
    </submittedName>
</protein>
<dbReference type="OrthoDB" id="167016at2"/>
<accession>A0A540VDX1</accession>
<gene>
    <name evidence="2" type="ORF">FKZ61_14250</name>
</gene>
<feature type="region of interest" description="Disordered" evidence="1">
    <location>
        <begin position="122"/>
        <end position="171"/>
    </location>
</feature>
<feature type="compositionally biased region" description="Pro residues" evidence="1">
    <location>
        <begin position="127"/>
        <end position="139"/>
    </location>
</feature>
<dbReference type="AlphaFoldDB" id="A0A540VDX1"/>
<dbReference type="RefSeq" id="WP_141610817.1">
    <property type="nucleotide sequence ID" value="NZ_VIGC02000018.1"/>
</dbReference>
<feature type="compositionally biased region" description="Low complexity" evidence="1">
    <location>
        <begin position="140"/>
        <end position="167"/>
    </location>
</feature>
<comment type="caution">
    <text evidence="2">The sequence shown here is derived from an EMBL/GenBank/DDBJ whole genome shotgun (WGS) entry which is preliminary data.</text>
</comment>